<keyword evidence="5" id="KW-0597">Phosphoprotein</keyword>
<feature type="domain" description="PAS" evidence="18">
    <location>
        <begin position="172"/>
        <end position="242"/>
    </location>
</feature>
<evidence type="ECO:0000313" key="20">
    <source>
        <dbReference type="EMBL" id="MBA1159013.1"/>
    </source>
</evidence>
<evidence type="ECO:0000259" key="18">
    <source>
        <dbReference type="PROSITE" id="PS50112"/>
    </source>
</evidence>
<dbReference type="RefSeq" id="WP_181054595.1">
    <property type="nucleotide sequence ID" value="NZ_JACDXJ010000002.1"/>
</dbReference>
<dbReference type="AlphaFoldDB" id="A0A838BVV9"/>
<keyword evidence="14" id="KW-0157">Chromophore</keyword>
<dbReference type="GO" id="GO:0004673">
    <property type="term" value="F:protein histidine kinase activity"/>
    <property type="evidence" value="ECO:0007669"/>
    <property type="project" value="UniProtKB-EC"/>
</dbReference>
<evidence type="ECO:0000256" key="17">
    <source>
        <dbReference type="SAM" id="MobiDB-lite"/>
    </source>
</evidence>
<comment type="catalytic activity">
    <reaction evidence="1">
        <text>ATP + protein L-histidine = ADP + protein N-phospho-L-histidine.</text>
        <dbReference type="EC" id="2.7.13.3"/>
    </reaction>
</comment>
<protein>
    <recommendedName>
        <fullName evidence="3">Blue-light-activated histidine kinase</fullName>
        <ecNumber evidence="2">2.7.13.3</ecNumber>
    </recommendedName>
</protein>
<keyword evidence="4" id="KW-0600">Photoreceptor protein</keyword>
<keyword evidence="8" id="KW-0288">FMN</keyword>
<evidence type="ECO:0000256" key="12">
    <source>
        <dbReference type="ARBA" id="ARBA00022777"/>
    </source>
</evidence>
<evidence type="ECO:0000256" key="7">
    <source>
        <dbReference type="ARBA" id="ARBA00022630"/>
    </source>
</evidence>
<evidence type="ECO:0000256" key="6">
    <source>
        <dbReference type="ARBA" id="ARBA00022606"/>
    </source>
</evidence>
<gene>
    <name evidence="20" type="ORF">H0S73_23240</name>
</gene>
<keyword evidence="9" id="KW-0808">Transferase</keyword>
<accession>A0A838BVV9</accession>
<keyword evidence="21" id="KW-1185">Reference proteome</keyword>
<dbReference type="Pfam" id="PF08447">
    <property type="entry name" value="PAS_3"/>
    <property type="match status" value="2"/>
</dbReference>
<dbReference type="InterPro" id="IPR011102">
    <property type="entry name" value="Sig_transdc_His_kinase_HWE"/>
</dbReference>
<evidence type="ECO:0000256" key="4">
    <source>
        <dbReference type="ARBA" id="ARBA00022543"/>
    </source>
</evidence>
<keyword evidence="7" id="KW-0285">Flavoprotein</keyword>
<dbReference type="GO" id="GO:0005524">
    <property type="term" value="F:ATP binding"/>
    <property type="evidence" value="ECO:0007669"/>
    <property type="project" value="UniProtKB-KW"/>
</dbReference>
<evidence type="ECO:0000256" key="15">
    <source>
        <dbReference type="ARBA" id="ARBA00023026"/>
    </source>
</evidence>
<evidence type="ECO:0000256" key="2">
    <source>
        <dbReference type="ARBA" id="ARBA00012438"/>
    </source>
</evidence>
<dbReference type="PROSITE" id="PS50112">
    <property type="entry name" value="PAS"/>
    <property type="match status" value="1"/>
</dbReference>
<evidence type="ECO:0000313" key="21">
    <source>
        <dbReference type="Proteomes" id="UP000572984"/>
    </source>
</evidence>
<dbReference type="InterPro" id="IPR036890">
    <property type="entry name" value="HATPase_C_sf"/>
</dbReference>
<name>A0A838BVV9_9HYPH</name>
<dbReference type="FunFam" id="3.30.450.20:FF:000099">
    <property type="entry name" value="Sensory box sensor histidine kinase"/>
    <property type="match status" value="1"/>
</dbReference>
<evidence type="ECO:0000256" key="11">
    <source>
        <dbReference type="ARBA" id="ARBA00022741"/>
    </source>
</evidence>
<keyword evidence="6" id="KW-0716">Sensory transduction</keyword>
<dbReference type="InterPro" id="IPR001610">
    <property type="entry name" value="PAC"/>
</dbReference>
<dbReference type="PANTHER" id="PTHR41523:SF8">
    <property type="entry name" value="ETHYLENE RESPONSE SENSOR PROTEIN"/>
    <property type="match status" value="1"/>
</dbReference>
<dbReference type="EMBL" id="JACDXJ010000002">
    <property type="protein sequence ID" value="MBA1159013.1"/>
    <property type="molecule type" value="Genomic_DNA"/>
</dbReference>
<dbReference type="Gene3D" id="3.30.565.10">
    <property type="entry name" value="Histidine kinase-like ATPase, C-terminal domain"/>
    <property type="match status" value="1"/>
</dbReference>
<keyword evidence="10" id="KW-0677">Repeat</keyword>
<keyword evidence="11" id="KW-0547">Nucleotide-binding</keyword>
<organism evidence="20 21">
    <name type="scientific">Microvirga mediterraneensis</name>
    <dbReference type="NCBI Taxonomy" id="2754695"/>
    <lineage>
        <taxon>Bacteria</taxon>
        <taxon>Pseudomonadati</taxon>
        <taxon>Pseudomonadota</taxon>
        <taxon>Alphaproteobacteria</taxon>
        <taxon>Hyphomicrobiales</taxon>
        <taxon>Methylobacteriaceae</taxon>
        <taxon>Microvirga</taxon>
    </lineage>
</organism>
<dbReference type="GO" id="GO:0009881">
    <property type="term" value="F:photoreceptor activity"/>
    <property type="evidence" value="ECO:0007669"/>
    <property type="project" value="UniProtKB-KW"/>
</dbReference>
<dbReference type="PANTHER" id="PTHR41523">
    <property type="entry name" value="TWO-COMPONENT SYSTEM SENSOR PROTEIN"/>
    <property type="match status" value="1"/>
</dbReference>
<proteinExistence type="predicted"/>
<dbReference type="Pfam" id="PF07536">
    <property type="entry name" value="HWE_HK"/>
    <property type="match status" value="1"/>
</dbReference>
<keyword evidence="12" id="KW-0418">Kinase</keyword>
<dbReference type="EC" id="2.7.13.3" evidence="2"/>
<evidence type="ECO:0000256" key="3">
    <source>
        <dbReference type="ARBA" id="ARBA00021740"/>
    </source>
</evidence>
<evidence type="ECO:0000256" key="14">
    <source>
        <dbReference type="ARBA" id="ARBA00022991"/>
    </source>
</evidence>
<dbReference type="InterPro" id="IPR013655">
    <property type="entry name" value="PAS_fold_3"/>
</dbReference>
<evidence type="ECO:0000259" key="19">
    <source>
        <dbReference type="PROSITE" id="PS50113"/>
    </source>
</evidence>
<dbReference type="CDD" id="cd00130">
    <property type="entry name" value="PAS"/>
    <property type="match status" value="1"/>
</dbReference>
<feature type="region of interest" description="Disordered" evidence="17">
    <location>
        <begin position="1"/>
        <end position="27"/>
    </location>
</feature>
<feature type="domain" description="PAC" evidence="19">
    <location>
        <begin position="245"/>
        <end position="297"/>
    </location>
</feature>
<evidence type="ECO:0000256" key="16">
    <source>
        <dbReference type="ARBA" id="ARBA00023170"/>
    </source>
</evidence>
<dbReference type="Gene3D" id="3.30.450.20">
    <property type="entry name" value="PAS domain"/>
    <property type="match status" value="2"/>
</dbReference>
<dbReference type="SMART" id="SM00911">
    <property type="entry name" value="HWE_HK"/>
    <property type="match status" value="1"/>
</dbReference>
<evidence type="ECO:0000256" key="10">
    <source>
        <dbReference type="ARBA" id="ARBA00022737"/>
    </source>
</evidence>
<evidence type="ECO:0000256" key="1">
    <source>
        <dbReference type="ARBA" id="ARBA00000085"/>
    </source>
</evidence>
<evidence type="ECO:0000256" key="9">
    <source>
        <dbReference type="ARBA" id="ARBA00022679"/>
    </source>
</evidence>
<reference evidence="20 21" key="1">
    <citation type="submission" date="2020-07" db="EMBL/GenBank/DDBJ databases">
        <title>Draft genome and description of Microvirga mediterraneensis Marseille-Q2068 sp. nov.</title>
        <authorList>
            <person name="Boxberger M."/>
        </authorList>
    </citation>
    <scope>NUCLEOTIDE SEQUENCE [LARGE SCALE GENOMIC DNA]</scope>
    <source>
        <strain evidence="20 21">Marseille-Q2068</strain>
    </source>
</reference>
<comment type="caution">
    <text evidence="20">The sequence shown here is derived from an EMBL/GenBank/DDBJ whole genome shotgun (WGS) entry which is preliminary data.</text>
</comment>
<evidence type="ECO:0000256" key="8">
    <source>
        <dbReference type="ARBA" id="ARBA00022643"/>
    </source>
</evidence>
<keyword evidence="13" id="KW-0067">ATP-binding</keyword>
<keyword evidence="15" id="KW-0843">Virulence</keyword>
<evidence type="ECO:0000256" key="13">
    <source>
        <dbReference type="ARBA" id="ARBA00022840"/>
    </source>
</evidence>
<sequence>MNDECLGASPQPKDGGTGVAPGQQESPAAGHEHLLALALKARDLGLWWIDLENDQFHGDAICRRLLLGSNDSPGPDWPMSMAAFLALLHPNDRALTRTRLQRTFEAGYGSRYVDEFRVLRPGDGAPVWIAASGMVDRPPDGKPHGRSSPLRLVGTIQDMTREDPGIAGVLEGEARLKAILNTMPQMVWSARPDGYHDYYNDRWYEFTGTPYGSTDGDAWSGMFHPDDQNRAWKRWRHSLATGDPYEVDYRLRRHDGEYRWTLGRALPIRRADGTVERWFGTCTDVHDLKSSEEQRELIGRELSHRIKNIFAVVSSLVTLTSRGDDAAKPFASEFLQRLTGLAQAHEYVQPHTPWLEVDPTRRTVLHLLAILIRPYVQELAAASDPSNSLHDRRVAVAGDDAPVGVSAGTALALIVHELATNAIKYGSLSQPDGRVTITGERFAQSKYRLTWQERNGPAVEGPPTRQGFGTRLAQKSATSQLGAVIEQDWSRNGLTVRLTMQIDTLSR</sequence>
<dbReference type="PROSITE" id="PS50113">
    <property type="entry name" value="PAC"/>
    <property type="match status" value="1"/>
</dbReference>
<dbReference type="SMART" id="SM00086">
    <property type="entry name" value="PAC"/>
    <property type="match status" value="2"/>
</dbReference>
<keyword evidence="16" id="KW-0675">Receptor</keyword>
<evidence type="ECO:0000256" key="5">
    <source>
        <dbReference type="ARBA" id="ARBA00022553"/>
    </source>
</evidence>
<dbReference type="InterPro" id="IPR035965">
    <property type="entry name" value="PAS-like_dom_sf"/>
</dbReference>
<dbReference type="InterPro" id="IPR000700">
    <property type="entry name" value="PAS-assoc_C"/>
</dbReference>
<dbReference type="NCBIfam" id="TIGR00229">
    <property type="entry name" value="sensory_box"/>
    <property type="match status" value="1"/>
</dbReference>
<dbReference type="Proteomes" id="UP000572984">
    <property type="component" value="Unassembled WGS sequence"/>
</dbReference>
<dbReference type="InterPro" id="IPR000014">
    <property type="entry name" value="PAS"/>
</dbReference>
<dbReference type="SUPFAM" id="SSF55785">
    <property type="entry name" value="PYP-like sensor domain (PAS domain)"/>
    <property type="match status" value="2"/>
</dbReference>